<reference evidence="2 3" key="1">
    <citation type="submission" date="2020-09" db="EMBL/GenBank/DDBJ databases">
        <title>Pseudoxanthomonas sp. CAU 1598 isolated from sand of Yaerae Beach.</title>
        <authorList>
            <person name="Kim W."/>
        </authorList>
    </citation>
    <scope>NUCLEOTIDE SEQUENCE [LARGE SCALE GENOMIC DNA]</scope>
    <source>
        <strain evidence="2 3">CAU 1598</strain>
    </source>
</reference>
<organism evidence="2 3">
    <name type="scientific">Pseudomarimonas arenosa</name>
    <dbReference type="NCBI Taxonomy" id="2774145"/>
    <lineage>
        <taxon>Bacteria</taxon>
        <taxon>Pseudomonadati</taxon>
        <taxon>Pseudomonadota</taxon>
        <taxon>Gammaproteobacteria</taxon>
        <taxon>Lysobacterales</taxon>
        <taxon>Lysobacteraceae</taxon>
        <taxon>Pseudomarimonas</taxon>
    </lineage>
</organism>
<gene>
    <name evidence="2" type="ORF">IFO71_14580</name>
</gene>
<dbReference type="Pfam" id="PF13472">
    <property type="entry name" value="Lipase_GDSL_2"/>
    <property type="match status" value="1"/>
</dbReference>
<accession>A0AAW3ZQR1</accession>
<comment type="caution">
    <text evidence="2">The sequence shown here is derived from an EMBL/GenBank/DDBJ whole genome shotgun (WGS) entry which is preliminary data.</text>
</comment>
<keyword evidence="2" id="KW-0378">Hydrolase</keyword>
<name>A0AAW3ZQR1_9GAMM</name>
<proteinExistence type="predicted"/>
<sequence length="216" mass="23647">MSVLISGLAQAGQGQPIRYLALGDSYTIGEAVAESERWPMQLAAALRRDGIELATPRIIAKTGWTTDELSAAMDTAEPLGRWDLVSLLIGVNNQYRGRDLPEFEQQFEGLLLRAMALVGGHPDRLFVVTIPDWGVTPFAEGRDRSEIGKQLDAFNAAVQRIAGRHDVKVVDIAPISRLRGAEPAMVASDGLHPSGKLYTLWTERAIPVVRDLLSHR</sequence>
<dbReference type="SUPFAM" id="SSF52266">
    <property type="entry name" value="SGNH hydrolase"/>
    <property type="match status" value="1"/>
</dbReference>
<evidence type="ECO:0000259" key="1">
    <source>
        <dbReference type="Pfam" id="PF13472"/>
    </source>
</evidence>
<dbReference type="InterPro" id="IPR036514">
    <property type="entry name" value="SGNH_hydro_sf"/>
</dbReference>
<dbReference type="Gene3D" id="3.40.50.1110">
    <property type="entry name" value="SGNH hydrolase"/>
    <property type="match status" value="1"/>
</dbReference>
<feature type="domain" description="SGNH hydrolase-type esterase" evidence="1">
    <location>
        <begin position="21"/>
        <end position="198"/>
    </location>
</feature>
<dbReference type="CDD" id="cd01832">
    <property type="entry name" value="SGNH_hydrolase_like_1"/>
    <property type="match status" value="1"/>
</dbReference>
<dbReference type="Proteomes" id="UP000613768">
    <property type="component" value="Unassembled WGS sequence"/>
</dbReference>
<protein>
    <submittedName>
        <fullName evidence="2">SGNH/GDSL hydrolase family protein</fullName>
    </submittedName>
</protein>
<dbReference type="EMBL" id="JACYTR010000036">
    <property type="protein sequence ID" value="MBD8526964.1"/>
    <property type="molecule type" value="Genomic_DNA"/>
</dbReference>
<dbReference type="InterPro" id="IPR013830">
    <property type="entry name" value="SGNH_hydro"/>
</dbReference>
<keyword evidence="3" id="KW-1185">Reference proteome</keyword>
<evidence type="ECO:0000313" key="2">
    <source>
        <dbReference type="EMBL" id="MBD8526964.1"/>
    </source>
</evidence>
<evidence type="ECO:0000313" key="3">
    <source>
        <dbReference type="Proteomes" id="UP000613768"/>
    </source>
</evidence>
<dbReference type="GO" id="GO:0016788">
    <property type="term" value="F:hydrolase activity, acting on ester bonds"/>
    <property type="evidence" value="ECO:0007669"/>
    <property type="project" value="UniProtKB-ARBA"/>
</dbReference>
<dbReference type="AlphaFoldDB" id="A0AAW3ZQR1"/>
<dbReference type="RefSeq" id="WP_192030385.1">
    <property type="nucleotide sequence ID" value="NZ_JACYTR010000036.1"/>
</dbReference>